<evidence type="ECO:0000256" key="1">
    <source>
        <dbReference type="RuleBase" id="RU369095"/>
    </source>
</evidence>
<evidence type="ECO:0000313" key="5">
    <source>
        <dbReference type="Proteomes" id="UP000827721"/>
    </source>
</evidence>
<reference evidence="4 5" key="1">
    <citation type="submission" date="2021-02" db="EMBL/GenBank/DDBJ databases">
        <title>Plant Genome Project.</title>
        <authorList>
            <person name="Zhang R.-G."/>
        </authorList>
    </citation>
    <scope>NUCLEOTIDE SEQUENCE [LARGE SCALE GENOMIC DNA]</scope>
    <source>
        <tissue evidence="4">Leaves</tissue>
    </source>
</reference>
<feature type="region of interest" description="Disordered" evidence="2">
    <location>
        <begin position="61"/>
        <end position="112"/>
    </location>
</feature>
<protein>
    <recommendedName>
        <fullName evidence="1">YTH domain-containing family protein</fullName>
    </recommendedName>
</protein>
<evidence type="ECO:0000313" key="4">
    <source>
        <dbReference type="EMBL" id="KAH7565848.1"/>
    </source>
</evidence>
<keyword evidence="5" id="KW-1185">Reference proteome</keyword>
<dbReference type="Pfam" id="PF04146">
    <property type="entry name" value="YTH"/>
    <property type="match status" value="1"/>
</dbReference>
<dbReference type="InterPro" id="IPR007275">
    <property type="entry name" value="YTH_domain"/>
</dbReference>
<feature type="domain" description="YTH" evidence="3">
    <location>
        <begin position="429"/>
        <end position="570"/>
    </location>
</feature>
<feature type="compositionally biased region" description="Polar residues" evidence="2">
    <location>
        <begin position="62"/>
        <end position="87"/>
    </location>
</feature>
<dbReference type="CDD" id="cd21134">
    <property type="entry name" value="YTH"/>
    <property type="match status" value="1"/>
</dbReference>
<gene>
    <name evidence="4" type="ORF">JRO89_XS08G0025300</name>
</gene>
<evidence type="ECO:0000256" key="2">
    <source>
        <dbReference type="SAM" id="MobiDB-lite"/>
    </source>
</evidence>
<sequence>MLLLLLIQIFFNKRRRKNKVKLEKKGGGFYCGDLWCDTHMSASPHLPLQPIKQMMKNLKVDPTTQLPNSNKVSSKEGSPSDATSYLSSAGDAAGSVKESDDGDHESASTDQASTYSAAPSFGYYYPGFDGSSGEPDDRSYYVANEGMELPYPVIQADNGAFMYILPAFQPGYNSYSPYLPVATFGVDGQYLGQQPYSPSPMFQPSIASPGYYPNPLTYGELVPSPYPWDPSYFAGDAPFGNGYSGVPEIPSSKYNISSASHKCAPLSKKNLHSDFSNPPQMKHSLPSLDVSSGHGMRNQIKSTSKALQHGPTFQSDVLGKNYFAKFPLYNQGKGGVLYPNNQAKANIQGWDGTEKPKTKGHVNSISHFGPLCEQNYGPRTTNDKGSFSSGGNAAAPLAIDGNGKTNSINSLVRRDQYNLSDFPIKYDHAFFFVIKSYSEDDIHKSIKYNVWASTPNGNKRLDSAYGDAQCKMAEKGSKCPVFLFFSVNASGQFCGVAEMIGQVDFNRNMDFWQQDKWNGYFPVKWHIIKDVPNPQLRHIILENNDNKPVTNSRDTQEVRFPQGTEMLNIFKNYASKTSILDDFEFYESRQKAMLEKRIRPSIPKFDLIQQKADELTSAFQSVDLSAAKNVEEPCKI</sequence>
<comment type="function">
    <text evidence="1">Specifically recognizes and binds N6-methyladenosine (m6A)-containing RNAs, and regulates mRNA stability. M6A is a modification present at internal sites of mRNAs and some non-coding RNAs and plays a role in mRNA stability and processing.</text>
</comment>
<proteinExistence type="inferred from homology"/>
<dbReference type="Proteomes" id="UP000827721">
    <property type="component" value="Unassembled WGS sequence"/>
</dbReference>
<dbReference type="PROSITE" id="PS50882">
    <property type="entry name" value="YTH"/>
    <property type="match status" value="1"/>
</dbReference>
<dbReference type="InterPro" id="IPR045168">
    <property type="entry name" value="YTH_prot"/>
</dbReference>
<accession>A0ABQ8HNC3</accession>
<dbReference type="PANTHER" id="PTHR12357">
    <property type="entry name" value="YTH YT521-B HOMOLOGY DOMAIN-CONTAINING"/>
    <property type="match status" value="1"/>
</dbReference>
<name>A0ABQ8HNC3_9ROSI</name>
<organism evidence="4 5">
    <name type="scientific">Xanthoceras sorbifolium</name>
    <dbReference type="NCBI Taxonomy" id="99658"/>
    <lineage>
        <taxon>Eukaryota</taxon>
        <taxon>Viridiplantae</taxon>
        <taxon>Streptophyta</taxon>
        <taxon>Embryophyta</taxon>
        <taxon>Tracheophyta</taxon>
        <taxon>Spermatophyta</taxon>
        <taxon>Magnoliopsida</taxon>
        <taxon>eudicotyledons</taxon>
        <taxon>Gunneridae</taxon>
        <taxon>Pentapetalae</taxon>
        <taxon>rosids</taxon>
        <taxon>malvids</taxon>
        <taxon>Sapindales</taxon>
        <taxon>Sapindaceae</taxon>
        <taxon>Xanthoceroideae</taxon>
        <taxon>Xanthoceras</taxon>
    </lineage>
</organism>
<dbReference type="Gene3D" id="3.10.590.10">
    <property type="entry name" value="ph1033 like domains"/>
    <property type="match status" value="1"/>
</dbReference>
<evidence type="ECO:0000259" key="3">
    <source>
        <dbReference type="PROSITE" id="PS50882"/>
    </source>
</evidence>
<comment type="caution">
    <text evidence="4">The sequence shown here is derived from an EMBL/GenBank/DDBJ whole genome shotgun (WGS) entry which is preliminary data.</text>
</comment>
<dbReference type="EMBL" id="JAFEMO010000008">
    <property type="protein sequence ID" value="KAH7565848.1"/>
    <property type="molecule type" value="Genomic_DNA"/>
</dbReference>
<dbReference type="PANTHER" id="PTHR12357:SF127">
    <property type="entry name" value="YTH DOMAIN-CONTAINING FAMILY PROTEIN"/>
    <property type="match status" value="1"/>
</dbReference>
<keyword evidence="1" id="KW-0694">RNA-binding</keyword>
<comment type="similarity">
    <text evidence="1">Belongs to the YTHDF family.</text>
</comment>